<feature type="transmembrane region" description="Helical" evidence="11">
    <location>
        <begin position="12"/>
        <end position="30"/>
    </location>
</feature>
<keyword evidence="2" id="KW-0597">Phosphoprotein</keyword>
<dbReference type="SUPFAM" id="SSF55781">
    <property type="entry name" value="GAF domain-like"/>
    <property type="match status" value="1"/>
</dbReference>
<dbReference type="Proteomes" id="UP000704762">
    <property type="component" value="Unassembled WGS sequence"/>
</dbReference>
<evidence type="ECO:0000256" key="11">
    <source>
        <dbReference type="SAM" id="Phobius"/>
    </source>
</evidence>
<evidence type="ECO:0000256" key="1">
    <source>
        <dbReference type="ARBA" id="ARBA00004141"/>
    </source>
</evidence>
<sequence length="252" mass="26194">MEQVIARHRSAVMVLAVAVPALACALLSLLREWVENTNAALGLVLLVVAAASTGLRSAGIVAALSGAVSFDYFLTAPYHRLTITNRDDIETTLLLLAVGLAVTELALWGRRQQHSASREQGYLSGMLDTSATVAAGTTPPKDVINHISAELVELLDLDRCRISTESDSSLPSLRPDGTLVGASGEIAVERDGLPTDTEIALPVRSGGVVVGSFLLTAASHVARPGQEQRRVAAALADLAGPSLETGSPSAAE</sequence>
<dbReference type="GO" id="GO:0016301">
    <property type="term" value="F:kinase activity"/>
    <property type="evidence" value="ECO:0007669"/>
    <property type="project" value="UniProtKB-KW"/>
</dbReference>
<evidence type="ECO:0000313" key="14">
    <source>
        <dbReference type="Proteomes" id="UP000704762"/>
    </source>
</evidence>
<keyword evidence="5" id="KW-0547">Nucleotide-binding</keyword>
<evidence type="ECO:0000256" key="7">
    <source>
        <dbReference type="ARBA" id="ARBA00022840"/>
    </source>
</evidence>
<dbReference type="Gene3D" id="1.20.120.620">
    <property type="entry name" value="Backbone structure of the membrane domain of e. Coli histidine kinase receptor kdpd"/>
    <property type="match status" value="1"/>
</dbReference>
<keyword evidence="10 11" id="KW-0472">Membrane</keyword>
<evidence type="ECO:0000313" key="13">
    <source>
        <dbReference type="EMBL" id="MBM7798574.1"/>
    </source>
</evidence>
<feature type="transmembrane region" description="Helical" evidence="11">
    <location>
        <begin position="42"/>
        <end position="70"/>
    </location>
</feature>
<name>A0ABS2RKX3_9ACTN</name>
<evidence type="ECO:0000259" key="12">
    <source>
        <dbReference type="Pfam" id="PF13493"/>
    </source>
</evidence>
<evidence type="ECO:0000256" key="8">
    <source>
        <dbReference type="ARBA" id="ARBA00022989"/>
    </source>
</evidence>
<comment type="caution">
    <text evidence="13">The sequence shown here is derived from an EMBL/GenBank/DDBJ whole genome shotgun (WGS) entry which is preliminary data.</text>
</comment>
<organism evidence="13 14">
    <name type="scientific">Microlunatus panaciterrae</name>
    <dbReference type="NCBI Taxonomy" id="400768"/>
    <lineage>
        <taxon>Bacteria</taxon>
        <taxon>Bacillati</taxon>
        <taxon>Actinomycetota</taxon>
        <taxon>Actinomycetes</taxon>
        <taxon>Propionibacteriales</taxon>
        <taxon>Propionibacteriaceae</taxon>
        <taxon>Microlunatus</taxon>
    </lineage>
</organism>
<dbReference type="InterPro" id="IPR038318">
    <property type="entry name" value="KdpD_sf"/>
</dbReference>
<keyword evidence="3" id="KW-0808">Transferase</keyword>
<accession>A0ABS2RKX3</accession>
<dbReference type="InterPro" id="IPR025201">
    <property type="entry name" value="KdpD_TM"/>
</dbReference>
<keyword evidence="7" id="KW-0067">ATP-binding</keyword>
<evidence type="ECO:0000256" key="6">
    <source>
        <dbReference type="ARBA" id="ARBA00022777"/>
    </source>
</evidence>
<comment type="subcellular location">
    <subcellularLocation>
        <location evidence="1">Membrane</location>
        <topology evidence="1">Multi-pass membrane protein</topology>
    </subcellularLocation>
</comment>
<keyword evidence="6 13" id="KW-0418">Kinase</keyword>
<protein>
    <submittedName>
        <fullName evidence="13">K+-sensing histidine kinase KdpD</fullName>
    </submittedName>
</protein>
<dbReference type="EMBL" id="JAFBCF010000001">
    <property type="protein sequence ID" value="MBM7798574.1"/>
    <property type="molecule type" value="Genomic_DNA"/>
</dbReference>
<evidence type="ECO:0000256" key="2">
    <source>
        <dbReference type="ARBA" id="ARBA00022553"/>
    </source>
</evidence>
<reference evidence="13 14" key="1">
    <citation type="submission" date="2021-01" db="EMBL/GenBank/DDBJ databases">
        <title>Sequencing the genomes of 1000 actinobacteria strains.</title>
        <authorList>
            <person name="Klenk H.-P."/>
        </authorList>
    </citation>
    <scope>NUCLEOTIDE SEQUENCE [LARGE SCALE GENOMIC DNA]</scope>
    <source>
        <strain evidence="13 14">DSM 18662</strain>
    </source>
</reference>
<dbReference type="RefSeq" id="WP_204917098.1">
    <property type="nucleotide sequence ID" value="NZ_BAAAQP010000002.1"/>
</dbReference>
<feature type="domain" description="Sensor protein KdpD transmembrane" evidence="12">
    <location>
        <begin position="14"/>
        <end position="118"/>
    </location>
</feature>
<dbReference type="Pfam" id="PF13493">
    <property type="entry name" value="DUF4118"/>
    <property type="match status" value="1"/>
</dbReference>
<proteinExistence type="predicted"/>
<keyword evidence="8 11" id="KW-1133">Transmembrane helix</keyword>
<evidence type="ECO:0000256" key="9">
    <source>
        <dbReference type="ARBA" id="ARBA00023012"/>
    </source>
</evidence>
<evidence type="ECO:0000256" key="3">
    <source>
        <dbReference type="ARBA" id="ARBA00022679"/>
    </source>
</evidence>
<keyword evidence="4 11" id="KW-0812">Transmembrane</keyword>
<keyword evidence="9" id="KW-0902">Two-component regulatory system</keyword>
<gene>
    <name evidence="13" type="ORF">JOE57_001495</name>
</gene>
<feature type="transmembrane region" description="Helical" evidence="11">
    <location>
        <begin position="91"/>
        <end position="109"/>
    </location>
</feature>
<keyword evidence="14" id="KW-1185">Reference proteome</keyword>
<evidence type="ECO:0000256" key="4">
    <source>
        <dbReference type="ARBA" id="ARBA00022692"/>
    </source>
</evidence>
<evidence type="ECO:0000256" key="10">
    <source>
        <dbReference type="ARBA" id="ARBA00023136"/>
    </source>
</evidence>
<evidence type="ECO:0000256" key="5">
    <source>
        <dbReference type="ARBA" id="ARBA00022741"/>
    </source>
</evidence>